<dbReference type="Proteomes" id="UP000504635">
    <property type="component" value="Unplaced"/>
</dbReference>
<dbReference type="KEGG" id="soy:115889977"/>
<accession>A0A6J2YRM2</accession>
<feature type="signal peptide" evidence="1">
    <location>
        <begin position="1"/>
        <end position="17"/>
    </location>
</feature>
<evidence type="ECO:0000313" key="3">
    <source>
        <dbReference type="RefSeq" id="XP_030765934.1"/>
    </source>
</evidence>
<organism evidence="2 3">
    <name type="scientific">Sitophilus oryzae</name>
    <name type="common">Rice weevil</name>
    <name type="synonym">Curculio oryzae</name>
    <dbReference type="NCBI Taxonomy" id="7048"/>
    <lineage>
        <taxon>Eukaryota</taxon>
        <taxon>Metazoa</taxon>
        <taxon>Ecdysozoa</taxon>
        <taxon>Arthropoda</taxon>
        <taxon>Hexapoda</taxon>
        <taxon>Insecta</taxon>
        <taxon>Pterygota</taxon>
        <taxon>Neoptera</taxon>
        <taxon>Endopterygota</taxon>
        <taxon>Coleoptera</taxon>
        <taxon>Polyphaga</taxon>
        <taxon>Cucujiformia</taxon>
        <taxon>Curculionidae</taxon>
        <taxon>Dryophthorinae</taxon>
        <taxon>Sitophilus</taxon>
    </lineage>
</organism>
<dbReference type="InParanoid" id="A0A6J2YRM2"/>
<proteinExistence type="predicted"/>
<feature type="chain" id="PRO_5026730737" evidence="1">
    <location>
        <begin position="18"/>
        <end position="111"/>
    </location>
</feature>
<reference evidence="3" key="1">
    <citation type="submission" date="2025-08" db="UniProtKB">
        <authorList>
            <consortium name="RefSeq"/>
        </authorList>
    </citation>
    <scope>IDENTIFICATION</scope>
    <source>
        <tissue evidence="3">Gonads</tissue>
    </source>
</reference>
<keyword evidence="1" id="KW-0732">Signal</keyword>
<dbReference type="GeneID" id="115889977"/>
<gene>
    <name evidence="3" type="primary">LOC115889977</name>
</gene>
<dbReference type="RefSeq" id="XP_030765934.1">
    <property type="nucleotide sequence ID" value="XM_030910074.1"/>
</dbReference>
<sequence length="111" mass="12395">MYKTIVIFSCLVALCLATPLPEQQKKTDKRSVGVVVPETHAEVSYQNVPVVRNVQVPVTRHVSVPVTSNVNVPVVNNVQVPVVNYKTHYTYHAPLVYSSYVVPSSYYSYSL</sequence>
<evidence type="ECO:0000256" key="1">
    <source>
        <dbReference type="SAM" id="SignalP"/>
    </source>
</evidence>
<protein>
    <submittedName>
        <fullName evidence="3">Uncharacterized protein LOC115889977</fullName>
    </submittedName>
</protein>
<dbReference type="AlphaFoldDB" id="A0A6J2YRM2"/>
<keyword evidence="2" id="KW-1185">Reference proteome</keyword>
<evidence type="ECO:0000313" key="2">
    <source>
        <dbReference type="Proteomes" id="UP000504635"/>
    </source>
</evidence>
<name>A0A6J2YRM2_SITOR</name>